<dbReference type="EMBL" id="VSRR010007280">
    <property type="protein sequence ID" value="MPC46591.1"/>
    <property type="molecule type" value="Genomic_DNA"/>
</dbReference>
<dbReference type="Proteomes" id="UP000324222">
    <property type="component" value="Unassembled WGS sequence"/>
</dbReference>
<evidence type="ECO:0000256" key="1">
    <source>
        <dbReference type="SAM" id="MobiDB-lite"/>
    </source>
</evidence>
<dbReference type="AlphaFoldDB" id="A0A5B7FH74"/>
<evidence type="ECO:0000313" key="2">
    <source>
        <dbReference type="EMBL" id="MPC46591.1"/>
    </source>
</evidence>
<protein>
    <submittedName>
        <fullName evidence="2">Uncharacterized protein</fullName>
    </submittedName>
</protein>
<reference evidence="2 3" key="1">
    <citation type="submission" date="2019-05" db="EMBL/GenBank/DDBJ databases">
        <title>Another draft genome of Portunus trituberculatus and its Hox gene families provides insights of decapod evolution.</title>
        <authorList>
            <person name="Jeong J.-H."/>
            <person name="Song I."/>
            <person name="Kim S."/>
            <person name="Choi T."/>
            <person name="Kim D."/>
            <person name="Ryu S."/>
            <person name="Kim W."/>
        </authorList>
    </citation>
    <scope>NUCLEOTIDE SEQUENCE [LARGE SCALE GENOMIC DNA]</scope>
    <source>
        <tissue evidence="2">Muscle</tissue>
    </source>
</reference>
<gene>
    <name evidence="2" type="ORF">E2C01_040313</name>
</gene>
<organism evidence="2 3">
    <name type="scientific">Portunus trituberculatus</name>
    <name type="common">Swimming crab</name>
    <name type="synonym">Neptunus trituberculatus</name>
    <dbReference type="NCBI Taxonomy" id="210409"/>
    <lineage>
        <taxon>Eukaryota</taxon>
        <taxon>Metazoa</taxon>
        <taxon>Ecdysozoa</taxon>
        <taxon>Arthropoda</taxon>
        <taxon>Crustacea</taxon>
        <taxon>Multicrustacea</taxon>
        <taxon>Malacostraca</taxon>
        <taxon>Eumalacostraca</taxon>
        <taxon>Eucarida</taxon>
        <taxon>Decapoda</taxon>
        <taxon>Pleocyemata</taxon>
        <taxon>Brachyura</taxon>
        <taxon>Eubrachyura</taxon>
        <taxon>Portunoidea</taxon>
        <taxon>Portunidae</taxon>
        <taxon>Portuninae</taxon>
        <taxon>Portunus</taxon>
    </lineage>
</organism>
<feature type="region of interest" description="Disordered" evidence="1">
    <location>
        <begin position="23"/>
        <end position="107"/>
    </location>
</feature>
<name>A0A5B7FH74_PORTR</name>
<sequence length="107" mass="11885">MGAVLPPCQRQVRQKRLFHHLDRRFMPRQKKGIGRSTATPPGRSKATGARATSGRDLLPRPSPPTQLPLQECAGVATHLKSDHQRVGQRDRRRSGVQGESRMVSSGR</sequence>
<accession>A0A5B7FH74</accession>
<keyword evidence="3" id="KW-1185">Reference proteome</keyword>
<proteinExistence type="predicted"/>
<evidence type="ECO:0000313" key="3">
    <source>
        <dbReference type="Proteomes" id="UP000324222"/>
    </source>
</evidence>
<comment type="caution">
    <text evidence="2">The sequence shown here is derived from an EMBL/GenBank/DDBJ whole genome shotgun (WGS) entry which is preliminary data.</text>
</comment>
<feature type="compositionally biased region" description="Basic and acidic residues" evidence="1">
    <location>
        <begin position="79"/>
        <end position="89"/>
    </location>
</feature>